<dbReference type="AlphaFoldDB" id="A0A9N9NUN9"/>
<evidence type="ECO:0000313" key="3">
    <source>
        <dbReference type="Proteomes" id="UP000789508"/>
    </source>
</evidence>
<accession>A0A9N9NUN9</accession>
<comment type="caution">
    <text evidence="2">The sequence shown here is derived from an EMBL/GenBank/DDBJ whole genome shotgun (WGS) entry which is preliminary data.</text>
</comment>
<sequence>ASKNRIVVPFDSRGSSTPIGRLYFTDGLEYIRPSFMASLGLIPISQVGVIFILSTIFRAKHSHSLQRSPV</sequence>
<feature type="non-terminal residue" evidence="2">
    <location>
        <position position="70"/>
    </location>
</feature>
<keyword evidence="3" id="KW-1185">Reference proteome</keyword>
<keyword evidence="1" id="KW-0812">Transmembrane</keyword>
<gene>
    <name evidence="2" type="ORF">ALEPTO_LOCUS13581</name>
</gene>
<protein>
    <submittedName>
        <fullName evidence="2">4332_t:CDS:1</fullName>
    </submittedName>
</protein>
<organism evidence="2 3">
    <name type="scientific">Ambispora leptoticha</name>
    <dbReference type="NCBI Taxonomy" id="144679"/>
    <lineage>
        <taxon>Eukaryota</taxon>
        <taxon>Fungi</taxon>
        <taxon>Fungi incertae sedis</taxon>
        <taxon>Mucoromycota</taxon>
        <taxon>Glomeromycotina</taxon>
        <taxon>Glomeromycetes</taxon>
        <taxon>Archaeosporales</taxon>
        <taxon>Ambisporaceae</taxon>
        <taxon>Ambispora</taxon>
    </lineage>
</organism>
<reference evidence="2" key="1">
    <citation type="submission" date="2021-06" db="EMBL/GenBank/DDBJ databases">
        <authorList>
            <person name="Kallberg Y."/>
            <person name="Tangrot J."/>
            <person name="Rosling A."/>
        </authorList>
    </citation>
    <scope>NUCLEOTIDE SEQUENCE</scope>
    <source>
        <strain evidence="2">FL130A</strain>
    </source>
</reference>
<keyword evidence="1" id="KW-1133">Transmembrane helix</keyword>
<feature type="non-terminal residue" evidence="2">
    <location>
        <position position="1"/>
    </location>
</feature>
<evidence type="ECO:0000256" key="1">
    <source>
        <dbReference type="SAM" id="Phobius"/>
    </source>
</evidence>
<proteinExistence type="predicted"/>
<dbReference type="OrthoDB" id="2315696at2759"/>
<evidence type="ECO:0000313" key="2">
    <source>
        <dbReference type="EMBL" id="CAG8758777.1"/>
    </source>
</evidence>
<dbReference type="Proteomes" id="UP000789508">
    <property type="component" value="Unassembled WGS sequence"/>
</dbReference>
<feature type="transmembrane region" description="Helical" evidence="1">
    <location>
        <begin position="35"/>
        <end position="57"/>
    </location>
</feature>
<keyword evidence="1" id="KW-0472">Membrane</keyword>
<dbReference type="EMBL" id="CAJVPS010045110">
    <property type="protein sequence ID" value="CAG8758777.1"/>
    <property type="molecule type" value="Genomic_DNA"/>
</dbReference>
<name>A0A9N9NUN9_9GLOM</name>